<dbReference type="GeneID" id="85356761"/>
<evidence type="ECO:0000313" key="1">
    <source>
        <dbReference type="EMBL" id="KAK0458660.1"/>
    </source>
</evidence>
<keyword evidence="2" id="KW-1185">Reference proteome</keyword>
<gene>
    <name evidence="1" type="ORF">EV420DRAFT_1543618</name>
</gene>
<dbReference type="RefSeq" id="XP_060330930.1">
    <property type="nucleotide sequence ID" value="XM_060473213.1"/>
</dbReference>
<dbReference type="AlphaFoldDB" id="A0AA39N630"/>
<sequence length="152" mass="17748">MIDMLAEVHPAAKIAFNIVSTEFNVLKKHKEENQLVLNLYDTMLNVYLNASEDEILQRRDWLHRVYECLFEQTIECSYFIEGYVKKRIGGMFTLNLSDKAKEFCEGFKHLRNQLHDDVAKDGLVVTLGIQEQVNELSTYLNLRIHTGIQNRI</sequence>
<dbReference type="Proteomes" id="UP001175211">
    <property type="component" value="Unassembled WGS sequence"/>
</dbReference>
<organism evidence="1 2">
    <name type="scientific">Armillaria tabescens</name>
    <name type="common">Ringless honey mushroom</name>
    <name type="synonym">Agaricus tabescens</name>
    <dbReference type="NCBI Taxonomy" id="1929756"/>
    <lineage>
        <taxon>Eukaryota</taxon>
        <taxon>Fungi</taxon>
        <taxon>Dikarya</taxon>
        <taxon>Basidiomycota</taxon>
        <taxon>Agaricomycotina</taxon>
        <taxon>Agaricomycetes</taxon>
        <taxon>Agaricomycetidae</taxon>
        <taxon>Agaricales</taxon>
        <taxon>Marasmiineae</taxon>
        <taxon>Physalacriaceae</taxon>
        <taxon>Desarmillaria</taxon>
    </lineage>
</organism>
<protein>
    <submittedName>
        <fullName evidence="1">Uncharacterized protein</fullName>
    </submittedName>
</protein>
<name>A0AA39N630_ARMTA</name>
<evidence type="ECO:0000313" key="2">
    <source>
        <dbReference type="Proteomes" id="UP001175211"/>
    </source>
</evidence>
<proteinExistence type="predicted"/>
<dbReference type="EMBL" id="JAUEPS010000017">
    <property type="protein sequence ID" value="KAK0458660.1"/>
    <property type="molecule type" value="Genomic_DNA"/>
</dbReference>
<accession>A0AA39N630</accession>
<reference evidence="1" key="1">
    <citation type="submission" date="2023-06" db="EMBL/GenBank/DDBJ databases">
        <authorList>
            <consortium name="Lawrence Berkeley National Laboratory"/>
            <person name="Ahrendt S."/>
            <person name="Sahu N."/>
            <person name="Indic B."/>
            <person name="Wong-Bajracharya J."/>
            <person name="Merenyi Z."/>
            <person name="Ke H.-M."/>
            <person name="Monk M."/>
            <person name="Kocsube S."/>
            <person name="Drula E."/>
            <person name="Lipzen A."/>
            <person name="Balint B."/>
            <person name="Henrissat B."/>
            <person name="Andreopoulos B."/>
            <person name="Martin F.M."/>
            <person name="Harder C.B."/>
            <person name="Rigling D."/>
            <person name="Ford K.L."/>
            <person name="Foster G.D."/>
            <person name="Pangilinan J."/>
            <person name="Papanicolaou A."/>
            <person name="Barry K."/>
            <person name="LaButti K."/>
            <person name="Viragh M."/>
            <person name="Koriabine M."/>
            <person name="Yan M."/>
            <person name="Riley R."/>
            <person name="Champramary S."/>
            <person name="Plett K.L."/>
            <person name="Tsai I.J."/>
            <person name="Slot J."/>
            <person name="Sipos G."/>
            <person name="Plett J."/>
            <person name="Nagy L.G."/>
            <person name="Grigoriev I.V."/>
        </authorList>
    </citation>
    <scope>NUCLEOTIDE SEQUENCE</scope>
    <source>
        <strain evidence="1">CCBAS 213</strain>
    </source>
</reference>
<comment type="caution">
    <text evidence="1">The sequence shown here is derived from an EMBL/GenBank/DDBJ whole genome shotgun (WGS) entry which is preliminary data.</text>
</comment>